<organism evidence="14 15">
    <name type="scientific">Mus spicilegus</name>
    <name type="common">Mound-building mouse</name>
    <dbReference type="NCBI Taxonomy" id="10103"/>
    <lineage>
        <taxon>Eukaryota</taxon>
        <taxon>Metazoa</taxon>
        <taxon>Chordata</taxon>
        <taxon>Craniata</taxon>
        <taxon>Vertebrata</taxon>
        <taxon>Euteleostomi</taxon>
        <taxon>Mammalia</taxon>
        <taxon>Eutheria</taxon>
        <taxon>Euarchontoglires</taxon>
        <taxon>Glires</taxon>
        <taxon>Rodentia</taxon>
        <taxon>Myomorpha</taxon>
        <taxon>Muroidea</taxon>
        <taxon>Muridae</taxon>
        <taxon>Murinae</taxon>
        <taxon>Mus</taxon>
        <taxon>Mus</taxon>
    </lineage>
</organism>
<name>A0A8C6GHJ1_MUSSI</name>
<keyword evidence="5" id="KW-0418">Kinase</keyword>
<evidence type="ECO:0000313" key="15">
    <source>
        <dbReference type="Proteomes" id="UP000694415"/>
    </source>
</evidence>
<comment type="catalytic activity">
    <reaction evidence="10">
        <text>L-seryl-[protein] + ATP = O-phospho-L-seryl-[protein] + ADP + H(+)</text>
        <dbReference type="Rhea" id="RHEA:17989"/>
        <dbReference type="Rhea" id="RHEA-COMP:9863"/>
        <dbReference type="Rhea" id="RHEA-COMP:11604"/>
        <dbReference type="ChEBI" id="CHEBI:15378"/>
        <dbReference type="ChEBI" id="CHEBI:29999"/>
        <dbReference type="ChEBI" id="CHEBI:30616"/>
        <dbReference type="ChEBI" id="CHEBI:83421"/>
        <dbReference type="ChEBI" id="CHEBI:456216"/>
        <dbReference type="EC" id="2.7.11.1"/>
    </reaction>
</comment>
<feature type="region of interest" description="Disordered" evidence="12">
    <location>
        <begin position="390"/>
        <end position="431"/>
    </location>
</feature>
<dbReference type="GO" id="GO:0045719">
    <property type="term" value="P:negative regulation of glycogen biosynthetic process"/>
    <property type="evidence" value="ECO:0007669"/>
    <property type="project" value="TreeGrafter"/>
</dbReference>
<dbReference type="AlphaFoldDB" id="A0A8C6GHJ1"/>
<dbReference type="PANTHER" id="PTHR24346">
    <property type="entry name" value="MAP/MICROTUBULE AFFINITY-REGULATING KINASE"/>
    <property type="match status" value="1"/>
</dbReference>
<keyword evidence="2" id="KW-0723">Serine/threonine-protein kinase</keyword>
<feature type="domain" description="Protein kinase" evidence="13">
    <location>
        <begin position="55"/>
        <end position="302"/>
    </location>
</feature>
<keyword evidence="4 11" id="KW-0547">Nucleotide-binding</keyword>
<dbReference type="EC" id="2.7.11.1" evidence="1"/>
<proteinExistence type="inferred from homology"/>
<dbReference type="InterPro" id="IPR008271">
    <property type="entry name" value="Ser/Thr_kinase_AS"/>
</dbReference>
<evidence type="ECO:0000256" key="12">
    <source>
        <dbReference type="SAM" id="MobiDB-lite"/>
    </source>
</evidence>
<evidence type="ECO:0000259" key="13">
    <source>
        <dbReference type="PROSITE" id="PS50011"/>
    </source>
</evidence>
<dbReference type="GO" id="GO:0035556">
    <property type="term" value="P:intracellular signal transduction"/>
    <property type="evidence" value="ECO:0007669"/>
    <property type="project" value="TreeGrafter"/>
</dbReference>
<evidence type="ECO:0000256" key="3">
    <source>
        <dbReference type="ARBA" id="ARBA00022679"/>
    </source>
</evidence>
<evidence type="ECO:0000256" key="4">
    <source>
        <dbReference type="ARBA" id="ARBA00022741"/>
    </source>
</evidence>
<dbReference type="PROSITE" id="PS50011">
    <property type="entry name" value="PROTEIN_KINASE_DOM"/>
    <property type="match status" value="1"/>
</dbReference>
<comment type="catalytic activity">
    <reaction evidence="9">
        <text>L-threonyl-[protein] + ATP = O-phospho-L-threonyl-[protein] + ADP + H(+)</text>
        <dbReference type="Rhea" id="RHEA:46608"/>
        <dbReference type="Rhea" id="RHEA-COMP:11060"/>
        <dbReference type="Rhea" id="RHEA-COMP:11605"/>
        <dbReference type="ChEBI" id="CHEBI:15378"/>
        <dbReference type="ChEBI" id="CHEBI:30013"/>
        <dbReference type="ChEBI" id="CHEBI:30616"/>
        <dbReference type="ChEBI" id="CHEBI:61977"/>
        <dbReference type="ChEBI" id="CHEBI:456216"/>
        <dbReference type="EC" id="2.7.11.1"/>
    </reaction>
</comment>
<dbReference type="Proteomes" id="UP000694415">
    <property type="component" value="Unplaced"/>
</dbReference>
<feature type="region of interest" description="Disordered" evidence="12">
    <location>
        <begin position="562"/>
        <end position="609"/>
    </location>
</feature>
<evidence type="ECO:0000256" key="8">
    <source>
        <dbReference type="ARBA" id="ARBA00038181"/>
    </source>
</evidence>
<evidence type="ECO:0000256" key="2">
    <source>
        <dbReference type="ARBA" id="ARBA00022527"/>
    </source>
</evidence>
<dbReference type="Gene3D" id="3.30.200.20">
    <property type="entry name" value="Phosphorylase Kinase, domain 1"/>
    <property type="match status" value="1"/>
</dbReference>
<dbReference type="PROSITE" id="PS00108">
    <property type="entry name" value="PROTEIN_KINASE_ST"/>
    <property type="match status" value="1"/>
</dbReference>
<feature type="binding site" evidence="11">
    <location>
        <position position="84"/>
    </location>
    <ligand>
        <name>ATP</name>
        <dbReference type="ChEBI" id="CHEBI:30616"/>
    </ligand>
</feature>
<dbReference type="InterPro" id="IPR000719">
    <property type="entry name" value="Prot_kinase_dom"/>
</dbReference>
<reference evidence="14" key="1">
    <citation type="submission" date="2025-08" db="UniProtKB">
        <authorList>
            <consortium name="Ensembl"/>
        </authorList>
    </citation>
    <scope>IDENTIFICATION</scope>
</reference>
<dbReference type="CDD" id="cd14337">
    <property type="entry name" value="UBA_MARK_Par1"/>
    <property type="match status" value="1"/>
</dbReference>
<dbReference type="FunFam" id="1.10.510.10:FF:000002">
    <property type="entry name" value="Non-specific serine/threonine protein kinase"/>
    <property type="match status" value="1"/>
</dbReference>
<comment type="function">
    <text evidence="7">May play a role in sperm motility, especially in the regulation of flagellar function.</text>
</comment>
<dbReference type="InterPro" id="IPR011009">
    <property type="entry name" value="Kinase-like_dom_sf"/>
</dbReference>
<reference evidence="14" key="2">
    <citation type="submission" date="2025-09" db="UniProtKB">
        <authorList>
            <consortium name="Ensembl"/>
        </authorList>
    </citation>
    <scope>IDENTIFICATION</scope>
</reference>
<dbReference type="PROSITE" id="PS00107">
    <property type="entry name" value="PROTEIN_KINASE_ATP"/>
    <property type="match status" value="1"/>
</dbReference>
<dbReference type="FunFam" id="1.10.8.10:FF:000005">
    <property type="entry name" value="Non-specific serine/threonine protein kinase"/>
    <property type="match status" value="1"/>
</dbReference>
<dbReference type="CDD" id="cd14003">
    <property type="entry name" value="STKc_AMPK-like"/>
    <property type="match status" value="1"/>
</dbReference>
<dbReference type="GeneTree" id="ENSGT00940000160886"/>
<dbReference type="Gene3D" id="1.10.8.10">
    <property type="entry name" value="DNA helicase RuvA subunit, C-terminal domain"/>
    <property type="match status" value="1"/>
</dbReference>
<keyword evidence="3" id="KW-0808">Transferase</keyword>
<dbReference type="Ensembl" id="ENSMSIT00000007510.1">
    <property type="protein sequence ID" value="ENSMSIP00000005936.1"/>
    <property type="gene ID" value="ENSMSIG00000005339.1"/>
</dbReference>
<evidence type="ECO:0000256" key="7">
    <source>
        <dbReference type="ARBA" id="ARBA00037391"/>
    </source>
</evidence>
<dbReference type="GO" id="GO:0005524">
    <property type="term" value="F:ATP binding"/>
    <property type="evidence" value="ECO:0007669"/>
    <property type="project" value="UniProtKB-UniRule"/>
</dbReference>
<dbReference type="GO" id="GO:0005634">
    <property type="term" value="C:nucleus"/>
    <property type="evidence" value="ECO:0007669"/>
    <property type="project" value="TreeGrafter"/>
</dbReference>
<feature type="compositionally biased region" description="Polar residues" evidence="12">
    <location>
        <begin position="398"/>
        <end position="412"/>
    </location>
</feature>
<evidence type="ECO:0000256" key="1">
    <source>
        <dbReference type="ARBA" id="ARBA00012513"/>
    </source>
</evidence>
<comment type="similarity">
    <text evidence="8">Belongs to the protein kinase superfamily. CAMK Ser/Thr protein kinase family. Smok subfamily.</text>
</comment>
<evidence type="ECO:0000256" key="9">
    <source>
        <dbReference type="ARBA" id="ARBA00047899"/>
    </source>
</evidence>
<dbReference type="FunFam" id="3.30.200.20:FF:000003">
    <property type="entry name" value="Non-specific serine/threonine protein kinase"/>
    <property type="match status" value="1"/>
</dbReference>
<dbReference type="Pfam" id="PF00069">
    <property type="entry name" value="Pkinase"/>
    <property type="match status" value="1"/>
</dbReference>
<feature type="region of interest" description="Disordered" evidence="12">
    <location>
        <begin position="648"/>
        <end position="671"/>
    </location>
</feature>
<evidence type="ECO:0000256" key="6">
    <source>
        <dbReference type="ARBA" id="ARBA00022840"/>
    </source>
</evidence>
<evidence type="ECO:0000256" key="5">
    <source>
        <dbReference type="ARBA" id="ARBA00022777"/>
    </source>
</evidence>
<accession>A0A8C6GHJ1</accession>
<dbReference type="Gene3D" id="1.10.510.10">
    <property type="entry name" value="Transferase(Phosphotransferase) domain 1"/>
    <property type="match status" value="1"/>
</dbReference>
<protein>
    <recommendedName>
        <fullName evidence="1">non-specific serine/threonine protein kinase</fullName>
        <ecNumber evidence="1">2.7.11.1</ecNumber>
    </recommendedName>
</protein>
<evidence type="ECO:0000313" key="14">
    <source>
        <dbReference type="Ensembl" id="ENSMSIP00000005936.1"/>
    </source>
</evidence>
<dbReference type="PANTHER" id="PTHR24346:SF85">
    <property type="entry name" value="RIKEN CDNA 1810024B03 GENE"/>
    <property type="match status" value="1"/>
</dbReference>
<evidence type="ECO:0000256" key="11">
    <source>
        <dbReference type="PROSITE-ProRule" id="PRU10141"/>
    </source>
</evidence>
<keyword evidence="6 11" id="KW-0067">ATP-binding</keyword>
<dbReference type="GO" id="GO:0005829">
    <property type="term" value="C:cytosol"/>
    <property type="evidence" value="ECO:0007669"/>
    <property type="project" value="TreeGrafter"/>
</dbReference>
<evidence type="ECO:0000256" key="10">
    <source>
        <dbReference type="ARBA" id="ARBA00048679"/>
    </source>
</evidence>
<sequence>MFLLDPHLLPFYLASLGVVDTDHKPTDLSAKMKRWQVCQDLRSNTFEEAALTEHYEILTTLGQGTFGEVKLASHLITQTKVAIKILPKSRKNPLVQPEIEIMKSLDHPHIIKLLHIIDTTRNIFIVLEHAVGGELMSRIEEFGYLAEVECHRLFKQLVYALQYCHEKGIVHRDLKPENILLDHRGNVKLTDFGLGTKIIMGQKLVTFCGTLPYCAPELFEDRGYDGRATDVWSLGVVLYFMATGCLPFNGYSYEAIKQKIIAGKYPRSFSLSPELWEVIAKFLTVNPGERPTVHDIARFKWLKPDNEASPASLGENIESHPDPSIMVLMGVMGYNPGEIRESLREKKFDQVMATYLMLKQQSAWENKTTKKPDPRPCGRMLKSTEPTIKNKTAVRRASSVSTHSTLSLPNESESLEKGKRTTMSHSMPPTRNCFKEETTPLHSICPQLVQKAHYRRSIWGETEISDTSEESSTGESLEHPSLKIHTLQTTMGVSKAGSTYSKSKGSSQCVSSHHNSVEEDQCEGTNISREINPPLSPVSPQENLMGQLHIVTTAGLMDIMNTQFTSPPFSRKEAKGEGPAIQQRESRPSSPNTLQGHLHGRRQTAPQAPFQRRVWRTLRNGLIRGLRTLCCCLPIERRVHPTNNRDLAVSQKSHGGSHGIRAFRGTVLPEK</sequence>
<keyword evidence="15" id="KW-1185">Reference proteome</keyword>
<dbReference type="InterPro" id="IPR017441">
    <property type="entry name" value="Protein_kinase_ATP_BS"/>
</dbReference>
<dbReference type="GO" id="GO:0004674">
    <property type="term" value="F:protein serine/threonine kinase activity"/>
    <property type="evidence" value="ECO:0007669"/>
    <property type="project" value="UniProtKB-KW"/>
</dbReference>
<feature type="region of interest" description="Disordered" evidence="12">
    <location>
        <begin position="516"/>
        <end position="541"/>
    </location>
</feature>
<dbReference type="SUPFAM" id="SSF56112">
    <property type="entry name" value="Protein kinase-like (PK-like)"/>
    <property type="match status" value="1"/>
</dbReference>
<dbReference type="SMART" id="SM00220">
    <property type="entry name" value="S_TKc"/>
    <property type="match status" value="1"/>
</dbReference>